<keyword evidence="1" id="KW-0732">Signal</keyword>
<dbReference type="Gene3D" id="3.40.50.1820">
    <property type="entry name" value="alpha/beta hydrolase"/>
    <property type="match status" value="2"/>
</dbReference>
<evidence type="ECO:0000256" key="1">
    <source>
        <dbReference type="SAM" id="SignalP"/>
    </source>
</evidence>
<gene>
    <name evidence="2" type="ORF">M413DRAFT_447129</name>
</gene>
<organism evidence="2 3">
    <name type="scientific">Hebeloma cylindrosporum</name>
    <dbReference type="NCBI Taxonomy" id="76867"/>
    <lineage>
        <taxon>Eukaryota</taxon>
        <taxon>Fungi</taxon>
        <taxon>Dikarya</taxon>
        <taxon>Basidiomycota</taxon>
        <taxon>Agaricomycotina</taxon>
        <taxon>Agaricomycetes</taxon>
        <taxon>Agaricomycetidae</taxon>
        <taxon>Agaricales</taxon>
        <taxon>Agaricineae</taxon>
        <taxon>Hymenogastraceae</taxon>
        <taxon>Hebeloma</taxon>
    </lineage>
</organism>
<reference evidence="2 3" key="1">
    <citation type="submission" date="2014-04" db="EMBL/GenBank/DDBJ databases">
        <authorList>
            <consortium name="DOE Joint Genome Institute"/>
            <person name="Kuo A."/>
            <person name="Gay G."/>
            <person name="Dore J."/>
            <person name="Kohler A."/>
            <person name="Nagy L.G."/>
            <person name="Floudas D."/>
            <person name="Copeland A."/>
            <person name="Barry K.W."/>
            <person name="Cichocki N."/>
            <person name="Veneault-Fourrey C."/>
            <person name="LaButti K."/>
            <person name="Lindquist E.A."/>
            <person name="Lipzen A."/>
            <person name="Lundell T."/>
            <person name="Morin E."/>
            <person name="Murat C."/>
            <person name="Sun H."/>
            <person name="Tunlid A."/>
            <person name="Henrissat B."/>
            <person name="Grigoriev I.V."/>
            <person name="Hibbett D.S."/>
            <person name="Martin F."/>
            <person name="Nordberg H.P."/>
            <person name="Cantor M.N."/>
            <person name="Hua S.X."/>
        </authorList>
    </citation>
    <scope>NUCLEOTIDE SEQUENCE [LARGE SCALE GENOMIC DNA]</scope>
    <source>
        <strain evidence="3">h7</strain>
    </source>
</reference>
<dbReference type="PANTHER" id="PTHR45856">
    <property type="entry name" value="ALPHA/BETA-HYDROLASES SUPERFAMILY PROTEIN"/>
    <property type="match status" value="1"/>
</dbReference>
<feature type="chain" id="PRO_5002162145" description="Fungal lipase-like domain-containing protein" evidence="1">
    <location>
        <begin position="23"/>
        <end position="342"/>
    </location>
</feature>
<dbReference type="Proteomes" id="UP000053424">
    <property type="component" value="Unassembled WGS sequence"/>
</dbReference>
<dbReference type="HOGENOM" id="CLU_032957_9_1_1"/>
<dbReference type="PANTHER" id="PTHR45856:SF25">
    <property type="entry name" value="FUNGAL LIPASE-LIKE DOMAIN-CONTAINING PROTEIN"/>
    <property type="match status" value="1"/>
</dbReference>
<sequence>MPRLSPFFHVLGALPFALQGQANPLRRQTASISALSNSQISAFEPFSFYASAAYCQPSAILSWSCGPTCDSNPNFEPVASGGDGVGVQFWYVGYDPSLETIIVGHQGTDPSKIVPLVTDSDIFLSGLDPALFPGISPSIKVHSGFAEEHAKTATSVLSAVKAAMQESGLNKVTMVGHSLGNRPTSSLTLSLICFQALHFRFWRAFTCPSSCLALHSGWSVTVCLGSETKLSRRSSTAAMSKLITSITSEYYVHLHLPLNEASVYLYEYEFREDVVPILPGRFLGFHHPRGEKHIQDDLSWLDCPGEDNPDKRCSTGDVSNIFKGKVSDHNGPYDGVTMGCLP</sequence>
<dbReference type="OrthoDB" id="426718at2759"/>
<dbReference type="InterPro" id="IPR051218">
    <property type="entry name" value="Sec_MonoDiacylglyc_Lipase"/>
</dbReference>
<accession>A0A0C3BSN1</accession>
<name>A0A0C3BSN1_HEBCY</name>
<evidence type="ECO:0000313" key="3">
    <source>
        <dbReference type="Proteomes" id="UP000053424"/>
    </source>
</evidence>
<evidence type="ECO:0008006" key="4">
    <source>
        <dbReference type="Google" id="ProtNLM"/>
    </source>
</evidence>
<dbReference type="AlphaFoldDB" id="A0A0C3BSN1"/>
<reference evidence="3" key="2">
    <citation type="submission" date="2015-01" db="EMBL/GenBank/DDBJ databases">
        <title>Evolutionary Origins and Diversification of the Mycorrhizal Mutualists.</title>
        <authorList>
            <consortium name="DOE Joint Genome Institute"/>
            <consortium name="Mycorrhizal Genomics Consortium"/>
            <person name="Kohler A."/>
            <person name="Kuo A."/>
            <person name="Nagy L.G."/>
            <person name="Floudas D."/>
            <person name="Copeland A."/>
            <person name="Barry K.W."/>
            <person name="Cichocki N."/>
            <person name="Veneault-Fourrey C."/>
            <person name="LaButti K."/>
            <person name="Lindquist E.A."/>
            <person name="Lipzen A."/>
            <person name="Lundell T."/>
            <person name="Morin E."/>
            <person name="Murat C."/>
            <person name="Riley R."/>
            <person name="Ohm R."/>
            <person name="Sun H."/>
            <person name="Tunlid A."/>
            <person name="Henrissat B."/>
            <person name="Grigoriev I.V."/>
            <person name="Hibbett D.S."/>
            <person name="Martin F."/>
        </authorList>
    </citation>
    <scope>NUCLEOTIDE SEQUENCE [LARGE SCALE GENOMIC DNA]</scope>
    <source>
        <strain evidence="3">h7</strain>
    </source>
</reference>
<dbReference type="EMBL" id="KN831785">
    <property type="protein sequence ID" value="KIM39665.1"/>
    <property type="molecule type" value="Genomic_DNA"/>
</dbReference>
<dbReference type="SUPFAM" id="SSF53474">
    <property type="entry name" value="alpha/beta-Hydrolases"/>
    <property type="match status" value="1"/>
</dbReference>
<proteinExistence type="predicted"/>
<dbReference type="InterPro" id="IPR029058">
    <property type="entry name" value="AB_hydrolase_fold"/>
</dbReference>
<evidence type="ECO:0000313" key="2">
    <source>
        <dbReference type="EMBL" id="KIM39665.1"/>
    </source>
</evidence>
<protein>
    <recommendedName>
        <fullName evidence="4">Fungal lipase-like domain-containing protein</fullName>
    </recommendedName>
</protein>
<dbReference type="STRING" id="686832.A0A0C3BSN1"/>
<keyword evidence="3" id="KW-1185">Reference proteome</keyword>
<feature type="signal peptide" evidence="1">
    <location>
        <begin position="1"/>
        <end position="22"/>
    </location>
</feature>